<proteinExistence type="predicted"/>
<evidence type="ECO:0000313" key="2">
    <source>
        <dbReference type="Proteomes" id="UP000299102"/>
    </source>
</evidence>
<dbReference type="AlphaFoldDB" id="A0A4C1W0Z0"/>
<comment type="caution">
    <text evidence="1">The sequence shown here is derived from an EMBL/GenBank/DDBJ whole genome shotgun (WGS) entry which is preliminary data.</text>
</comment>
<dbReference type="EMBL" id="BGZK01000462">
    <property type="protein sequence ID" value="GBP44968.1"/>
    <property type="molecule type" value="Genomic_DNA"/>
</dbReference>
<name>A0A4C1W0Z0_EUMVA</name>
<keyword evidence="2" id="KW-1185">Reference proteome</keyword>
<sequence length="188" mass="20495">MLRENESDKYFAPKLIEIEIEISLNEDFWLGLPTCVAEVHESRESADLFHSHFKVDSALESARQVTYAKYSFGKTAMHFNVKPYPVNAHGYTSGECLAAEFPLSYKLNLLLRVFEATSIAVAPGCCQHSGESMLVAAIVIIGATIPTGPVQAITKDDNCVIATSSAVGRAQTGGERRYPTRLAANPIT</sequence>
<accession>A0A4C1W0Z0</accession>
<reference evidence="1 2" key="1">
    <citation type="journal article" date="2019" name="Commun. Biol.">
        <title>The bagworm genome reveals a unique fibroin gene that provides high tensile strength.</title>
        <authorList>
            <person name="Kono N."/>
            <person name="Nakamura H."/>
            <person name="Ohtoshi R."/>
            <person name="Tomita M."/>
            <person name="Numata K."/>
            <person name="Arakawa K."/>
        </authorList>
    </citation>
    <scope>NUCLEOTIDE SEQUENCE [LARGE SCALE GENOMIC DNA]</scope>
</reference>
<dbReference type="Proteomes" id="UP000299102">
    <property type="component" value="Unassembled WGS sequence"/>
</dbReference>
<gene>
    <name evidence="1" type="ORF">EVAR_33395_1</name>
</gene>
<evidence type="ECO:0000313" key="1">
    <source>
        <dbReference type="EMBL" id="GBP44968.1"/>
    </source>
</evidence>
<protein>
    <submittedName>
        <fullName evidence="1">Uncharacterized protein</fullName>
    </submittedName>
</protein>
<organism evidence="1 2">
    <name type="scientific">Eumeta variegata</name>
    <name type="common">Bagworm moth</name>
    <name type="synonym">Eumeta japonica</name>
    <dbReference type="NCBI Taxonomy" id="151549"/>
    <lineage>
        <taxon>Eukaryota</taxon>
        <taxon>Metazoa</taxon>
        <taxon>Ecdysozoa</taxon>
        <taxon>Arthropoda</taxon>
        <taxon>Hexapoda</taxon>
        <taxon>Insecta</taxon>
        <taxon>Pterygota</taxon>
        <taxon>Neoptera</taxon>
        <taxon>Endopterygota</taxon>
        <taxon>Lepidoptera</taxon>
        <taxon>Glossata</taxon>
        <taxon>Ditrysia</taxon>
        <taxon>Tineoidea</taxon>
        <taxon>Psychidae</taxon>
        <taxon>Oiketicinae</taxon>
        <taxon>Eumeta</taxon>
    </lineage>
</organism>